<dbReference type="Proteomes" id="UP001500418">
    <property type="component" value="Unassembled WGS sequence"/>
</dbReference>
<protein>
    <submittedName>
        <fullName evidence="2">Uncharacterized protein</fullName>
    </submittedName>
</protein>
<evidence type="ECO:0000313" key="2">
    <source>
        <dbReference type="EMBL" id="GAA0942126.1"/>
    </source>
</evidence>
<feature type="region of interest" description="Disordered" evidence="1">
    <location>
        <begin position="28"/>
        <end position="55"/>
    </location>
</feature>
<sequence>MVRGDTGAGADVARRYAAVEDSLGGSFSLEVGGPRTLPGELSGIPRPDWAGTVAGRQRRGGLNSLVGAATASRIEEARTVAGEVLT</sequence>
<gene>
    <name evidence="2" type="ORF">GCM10009575_058130</name>
</gene>
<comment type="caution">
    <text evidence="2">The sequence shown here is derived from an EMBL/GenBank/DDBJ whole genome shotgun (WGS) entry which is preliminary data.</text>
</comment>
<accession>A0ABN1QFT7</accession>
<proteinExistence type="predicted"/>
<dbReference type="EMBL" id="BAAAID010000042">
    <property type="protein sequence ID" value="GAA0942126.1"/>
    <property type="molecule type" value="Genomic_DNA"/>
</dbReference>
<evidence type="ECO:0000313" key="3">
    <source>
        <dbReference type="Proteomes" id="UP001500418"/>
    </source>
</evidence>
<name>A0ABN1QFT7_9ACTN</name>
<organism evidence="2 3">
    <name type="scientific">Streptomyces rhizosphaericus</name>
    <dbReference type="NCBI Taxonomy" id="114699"/>
    <lineage>
        <taxon>Bacteria</taxon>
        <taxon>Bacillati</taxon>
        <taxon>Actinomycetota</taxon>
        <taxon>Actinomycetes</taxon>
        <taxon>Kitasatosporales</taxon>
        <taxon>Streptomycetaceae</taxon>
        <taxon>Streptomyces</taxon>
        <taxon>Streptomyces violaceusniger group</taxon>
    </lineage>
</organism>
<reference evidence="2 3" key="1">
    <citation type="journal article" date="2019" name="Int. J. Syst. Evol. Microbiol.">
        <title>The Global Catalogue of Microorganisms (GCM) 10K type strain sequencing project: providing services to taxonomists for standard genome sequencing and annotation.</title>
        <authorList>
            <consortium name="The Broad Institute Genomics Platform"/>
            <consortium name="The Broad Institute Genome Sequencing Center for Infectious Disease"/>
            <person name="Wu L."/>
            <person name="Ma J."/>
        </authorList>
    </citation>
    <scope>NUCLEOTIDE SEQUENCE [LARGE SCALE GENOMIC DNA]</scope>
    <source>
        <strain evidence="2 3">JCM 11444</strain>
    </source>
</reference>
<evidence type="ECO:0000256" key="1">
    <source>
        <dbReference type="SAM" id="MobiDB-lite"/>
    </source>
</evidence>
<keyword evidence="3" id="KW-1185">Reference proteome</keyword>